<keyword evidence="1" id="KW-0732">Signal</keyword>
<evidence type="ECO:0000259" key="2">
    <source>
        <dbReference type="Pfam" id="PF13472"/>
    </source>
</evidence>
<name>A0A934S079_9BACT</name>
<keyword evidence="4" id="KW-1185">Reference proteome</keyword>
<feature type="signal peptide" evidence="1">
    <location>
        <begin position="1"/>
        <end position="20"/>
    </location>
</feature>
<dbReference type="InterPro" id="IPR013830">
    <property type="entry name" value="SGNH_hydro"/>
</dbReference>
<comment type="caution">
    <text evidence="3">The sequence shown here is derived from an EMBL/GenBank/DDBJ whole genome shotgun (WGS) entry which is preliminary data.</text>
</comment>
<gene>
    <name evidence="3" type="ORF">JIN87_23705</name>
</gene>
<dbReference type="SUPFAM" id="SSF52266">
    <property type="entry name" value="SGNH hydrolase"/>
    <property type="match status" value="1"/>
</dbReference>
<evidence type="ECO:0000313" key="3">
    <source>
        <dbReference type="EMBL" id="MBK1879911.1"/>
    </source>
</evidence>
<evidence type="ECO:0000256" key="1">
    <source>
        <dbReference type="SAM" id="SignalP"/>
    </source>
</evidence>
<accession>A0A934S079</accession>
<organism evidence="3 4">
    <name type="scientific">Pelagicoccus mobilis</name>
    <dbReference type="NCBI Taxonomy" id="415221"/>
    <lineage>
        <taxon>Bacteria</taxon>
        <taxon>Pseudomonadati</taxon>
        <taxon>Verrucomicrobiota</taxon>
        <taxon>Opitutia</taxon>
        <taxon>Puniceicoccales</taxon>
        <taxon>Pelagicoccaceae</taxon>
        <taxon>Pelagicoccus</taxon>
    </lineage>
</organism>
<evidence type="ECO:0000313" key="4">
    <source>
        <dbReference type="Proteomes" id="UP000617628"/>
    </source>
</evidence>
<dbReference type="GO" id="GO:0016788">
    <property type="term" value="F:hydrolase activity, acting on ester bonds"/>
    <property type="evidence" value="ECO:0007669"/>
    <property type="project" value="UniProtKB-ARBA"/>
</dbReference>
<dbReference type="CDD" id="cd00229">
    <property type="entry name" value="SGNH_hydrolase"/>
    <property type="match status" value="1"/>
</dbReference>
<dbReference type="Gene3D" id="3.40.50.1110">
    <property type="entry name" value="SGNH hydrolase"/>
    <property type="match status" value="1"/>
</dbReference>
<reference evidence="3" key="1">
    <citation type="submission" date="2021-01" db="EMBL/GenBank/DDBJ databases">
        <title>Modified the classification status of verrucomicrobia.</title>
        <authorList>
            <person name="Feng X."/>
        </authorList>
    </citation>
    <scope>NUCLEOTIDE SEQUENCE</scope>
    <source>
        <strain evidence="3">KCTC 13126</strain>
    </source>
</reference>
<keyword evidence="3" id="KW-0378">Hydrolase</keyword>
<dbReference type="AlphaFoldDB" id="A0A934S079"/>
<dbReference type="Proteomes" id="UP000617628">
    <property type="component" value="Unassembled WGS sequence"/>
</dbReference>
<dbReference type="InterPro" id="IPR036514">
    <property type="entry name" value="SGNH_hydro_sf"/>
</dbReference>
<feature type="domain" description="SGNH hydrolase-type esterase" evidence="2">
    <location>
        <begin position="57"/>
        <end position="236"/>
    </location>
</feature>
<dbReference type="EMBL" id="JAENIL010000062">
    <property type="protein sequence ID" value="MBK1879911.1"/>
    <property type="molecule type" value="Genomic_DNA"/>
</dbReference>
<protein>
    <submittedName>
        <fullName evidence="3">SGNH/GDSL hydrolase family protein</fullName>
    </submittedName>
</protein>
<feature type="chain" id="PRO_5037159593" evidence="1">
    <location>
        <begin position="21"/>
        <end position="252"/>
    </location>
</feature>
<proteinExistence type="predicted"/>
<dbReference type="RefSeq" id="WP_200358269.1">
    <property type="nucleotide sequence ID" value="NZ_JAENIL010000062.1"/>
</dbReference>
<sequence>MKKRVFWGVGSLLLSGLAFAGSSEEAWQELIGERFAKRIEFAYVENDPDLPNVLIYGDSISIAYTPRVRQNLDGKANVYRLYCNGGDSSSFVGKMEKMHDTMRDETLDAPWSFEWDVIHFNVGLHDLKYLADKKLNKEEGTQVSTIGEYKRNLSDIVSYLKKSFPRAKLVFATTTPVPEGEPGRFAGDAKRYNAAALEVLGNHEDIVINDLYSFTLPNQPKWWIRAGDVHYNVTGKTAQGDRVASVLLDNLK</sequence>
<dbReference type="Pfam" id="PF13472">
    <property type="entry name" value="Lipase_GDSL_2"/>
    <property type="match status" value="1"/>
</dbReference>